<comment type="caution">
    <text evidence="1">The sequence shown here is derived from an EMBL/GenBank/DDBJ whole genome shotgun (WGS) entry which is preliminary data.</text>
</comment>
<organism evidence="1 2">
    <name type="scientific">Enterococcus ratti</name>
    <dbReference type="NCBI Taxonomy" id="150033"/>
    <lineage>
        <taxon>Bacteria</taxon>
        <taxon>Bacillati</taxon>
        <taxon>Bacillota</taxon>
        <taxon>Bacilli</taxon>
        <taxon>Lactobacillales</taxon>
        <taxon>Enterococcaceae</taxon>
        <taxon>Enterococcus</taxon>
    </lineage>
</organism>
<reference evidence="1 2" key="1">
    <citation type="submission" date="2014-12" db="EMBL/GenBank/DDBJ databases">
        <title>Draft genome sequences of 29 type strains of Enterococci.</title>
        <authorList>
            <person name="Zhong Z."/>
            <person name="Sun Z."/>
            <person name="Liu W."/>
            <person name="Zhang W."/>
            <person name="Zhang H."/>
        </authorList>
    </citation>
    <scope>NUCLEOTIDE SEQUENCE [LARGE SCALE GENOMIC DNA]</scope>
    <source>
        <strain evidence="1 2">DSM 15687</strain>
    </source>
</reference>
<dbReference type="Proteomes" id="UP000182152">
    <property type="component" value="Unassembled WGS sequence"/>
</dbReference>
<proteinExistence type="predicted"/>
<accession>A0A1L8WPX2</accession>
<gene>
    <name evidence="1" type="ORF">RV14_GL001776</name>
</gene>
<evidence type="ECO:0000313" key="2">
    <source>
        <dbReference type="Proteomes" id="UP000182152"/>
    </source>
</evidence>
<evidence type="ECO:0000313" key="1">
    <source>
        <dbReference type="EMBL" id="OJG83081.1"/>
    </source>
</evidence>
<name>A0A1L8WPX2_9ENTE</name>
<dbReference type="EMBL" id="JXLB01000005">
    <property type="protein sequence ID" value="OJG83081.1"/>
    <property type="molecule type" value="Genomic_DNA"/>
</dbReference>
<dbReference type="AlphaFoldDB" id="A0A1L8WPX2"/>
<sequence>MVNVVKKYFARLFLKNVKNASLMLINNIKGAFFYAIKII</sequence>
<protein>
    <submittedName>
        <fullName evidence="1">Uncharacterized protein</fullName>
    </submittedName>
</protein>
<dbReference type="STRING" id="150033.RV14_GL001776"/>
<keyword evidence="2" id="KW-1185">Reference proteome</keyword>